<keyword evidence="3 9" id="KW-0813">Transport</keyword>
<dbReference type="GO" id="GO:0005886">
    <property type="term" value="C:plasma membrane"/>
    <property type="evidence" value="ECO:0007669"/>
    <property type="project" value="UniProtKB-SubCell"/>
</dbReference>
<feature type="domain" description="Type II secretion system protein GspF" evidence="11">
    <location>
        <begin position="272"/>
        <end position="393"/>
    </location>
</feature>
<comment type="similarity">
    <text evidence="2 9">Belongs to the GSP F family.</text>
</comment>
<dbReference type="Proteomes" id="UP000030403">
    <property type="component" value="Unassembled WGS sequence"/>
</dbReference>
<evidence type="ECO:0000256" key="1">
    <source>
        <dbReference type="ARBA" id="ARBA00004429"/>
    </source>
</evidence>
<dbReference type="InterPro" id="IPR003004">
    <property type="entry name" value="GspF/PilC"/>
</dbReference>
<dbReference type="eggNOG" id="COG1459">
    <property type="taxonomic scope" value="Bacteria"/>
</dbReference>
<protein>
    <submittedName>
        <fullName evidence="12">Type II secretion system protein F</fullName>
    </submittedName>
</protein>
<dbReference type="PANTHER" id="PTHR30012:SF0">
    <property type="entry name" value="TYPE II SECRETION SYSTEM PROTEIN F-RELATED"/>
    <property type="match status" value="1"/>
</dbReference>
<name>A0A0A5G7Q7_9BACI</name>
<dbReference type="Gene3D" id="1.20.81.30">
    <property type="entry name" value="Type II secretion system (T2SS), domain F"/>
    <property type="match status" value="2"/>
</dbReference>
<feature type="transmembrane region" description="Helical" evidence="10">
    <location>
        <begin position="209"/>
        <end position="232"/>
    </location>
</feature>
<dbReference type="RefSeq" id="WP_027448841.1">
    <property type="nucleotide sequence ID" value="NZ_AVPF01000021.1"/>
</dbReference>
<keyword evidence="8 10" id="KW-0472">Membrane</keyword>
<accession>A0A0A5G7Q7</accession>
<feature type="transmembrane region" description="Helical" evidence="10">
    <location>
        <begin position="166"/>
        <end position="189"/>
    </location>
</feature>
<dbReference type="GO" id="GO:0009306">
    <property type="term" value="P:protein secretion"/>
    <property type="evidence" value="ECO:0007669"/>
    <property type="project" value="InterPro"/>
</dbReference>
<keyword evidence="6 9" id="KW-0812">Transmembrane</keyword>
<dbReference type="Pfam" id="PF00482">
    <property type="entry name" value="T2SSF"/>
    <property type="match status" value="2"/>
</dbReference>
<proteinExistence type="inferred from homology"/>
<comment type="subcellular location">
    <subcellularLocation>
        <location evidence="1">Cell inner membrane</location>
        <topology evidence="1">Multi-pass membrane protein</topology>
    </subcellularLocation>
    <subcellularLocation>
        <location evidence="9">Cell membrane</location>
        <topology evidence="9">Multi-pass membrane protein</topology>
    </subcellularLocation>
</comment>
<gene>
    <name evidence="12" type="ORF">N783_08815</name>
</gene>
<keyword evidence="7 10" id="KW-1133">Transmembrane helix</keyword>
<evidence type="ECO:0000256" key="6">
    <source>
        <dbReference type="ARBA" id="ARBA00022692"/>
    </source>
</evidence>
<feature type="domain" description="Type II secretion system protein GspF" evidence="11">
    <location>
        <begin position="67"/>
        <end position="190"/>
    </location>
</feature>
<evidence type="ECO:0000256" key="2">
    <source>
        <dbReference type="ARBA" id="ARBA00005745"/>
    </source>
</evidence>
<dbReference type="InterPro" id="IPR042094">
    <property type="entry name" value="T2SS_GspF_sf"/>
</dbReference>
<dbReference type="STRING" id="1385511.GCA_000425225_02387"/>
<evidence type="ECO:0000259" key="11">
    <source>
        <dbReference type="Pfam" id="PF00482"/>
    </source>
</evidence>
<dbReference type="PRINTS" id="PR00812">
    <property type="entry name" value="BCTERIALGSPF"/>
</dbReference>
<organism evidence="12 13">
    <name type="scientific">Pontibacillus marinus BH030004 = DSM 16465</name>
    <dbReference type="NCBI Taxonomy" id="1385511"/>
    <lineage>
        <taxon>Bacteria</taxon>
        <taxon>Bacillati</taxon>
        <taxon>Bacillota</taxon>
        <taxon>Bacilli</taxon>
        <taxon>Bacillales</taxon>
        <taxon>Bacillaceae</taxon>
        <taxon>Pontibacillus</taxon>
    </lineage>
</organism>
<keyword evidence="4" id="KW-1003">Cell membrane</keyword>
<evidence type="ECO:0000256" key="4">
    <source>
        <dbReference type="ARBA" id="ARBA00022475"/>
    </source>
</evidence>
<keyword evidence="13" id="KW-1185">Reference proteome</keyword>
<evidence type="ECO:0000313" key="13">
    <source>
        <dbReference type="Proteomes" id="UP000030403"/>
    </source>
</evidence>
<evidence type="ECO:0000256" key="5">
    <source>
        <dbReference type="ARBA" id="ARBA00022519"/>
    </source>
</evidence>
<dbReference type="OrthoDB" id="9805682at2"/>
<evidence type="ECO:0000256" key="8">
    <source>
        <dbReference type="ARBA" id="ARBA00023136"/>
    </source>
</evidence>
<evidence type="ECO:0000313" key="12">
    <source>
        <dbReference type="EMBL" id="KGX88049.1"/>
    </source>
</evidence>
<evidence type="ECO:0000256" key="9">
    <source>
        <dbReference type="RuleBase" id="RU003923"/>
    </source>
</evidence>
<evidence type="ECO:0000256" key="10">
    <source>
        <dbReference type="SAM" id="Phobius"/>
    </source>
</evidence>
<dbReference type="EMBL" id="AVPF01000021">
    <property type="protein sequence ID" value="KGX88049.1"/>
    <property type="molecule type" value="Genomic_DNA"/>
</dbReference>
<dbReference type="InterPro" id="IPR001992">
    <property type="entry name" value="T2SS_GspF/T4SS_PilC_CS"/>
</dbReference>
<feature type="transmembrane region" description="Helical" evidence="10">
    <location>
        <begin position="374"/>
        <end position="398"/>
    </location>
</feature>
<sequence>MAYFKYKGRDVKGKLKQGRLKADSKREAVVKLRTDGVSVISIQELNSVLYKEINLGQKIKIKDFVIYLRQFATLIEAGIPLVQATYILGEQTRSKPLQKALQSIAEDLEGGHSFSDAAEKHRKVFPNLFVNMIRAGEAGGNLDEILNRMANYYEKQYNTRQKVISALTYPIVVGIIAIGIVIFLLSFVVPRFANMFVSFGGEVPPITRFVLSLGDFFSVFWWLFILLPILIYSGMVYARKQSDSFAYYTDLIKLKIPLFGSLMQKAALSRMTRTLSSLFNSSVPVLQAVQITERVVDNKIIEGVLRHARHSLEKGESMAGPMEKHWIFPPLVTQMISVGEQSGALDQMLGKVADFYETELDHATDRIKTLIEPLMIGFLALVVGGIVASIAIPMFSIFEQIQ</sequence>
<dbReference type="FunFam" id="1.20.81.30:FF:000001">
    <property type="entry name" value="Type II secretion system protein F"/>
    <property type="match status" value="2"/>
</dbReference>
<keyword evidence="5" id="KW-0997">Cell inner membrane</keyword>
<reference evidence="12 13" key="1">
    <citation type="submission" date="2013-08" db="EMBL/GenBank/DDBJ databases">
        <authorList>
            <person name="Huang J."/>
            <person name="Wang G."/>
        </authorList>
    </citation>
    <scope>NUCLEOTIDE SEQUENCE [LARGE SCALE GENOMIC DNA]</scope>
    <source>
        <strain evidence="12 13">BH030004</strain>
    </source>
</reference>
<dbReference type="PROSITE" id="PS00874">
    <property type="entry name" value="T2SP_F"/>
    <property type="match status" value="1"/>
</dbReference>
<dbReference type="PANTHER" id="PTHR30012">
    <property type="entry name" value="GENERAL SECRETION PATHWAY PROTEIN"/>
    <property type="match status" value="1"/>
</dbReference>
<dbReference type="AlphaFoldDB" id="A0A0A5G7Q7"/>
<comment type="caution">
    <text evidence="12">The sequence shown here is derived from an EMBL/GenBank/DDBJ whole genome shotgun (WGS) entry which is preliminary data.</text>
</comment>
<evidence type="ECO:0000256" key="7">
    <source>
        <dbReference type="ARBA" id="ARBA00022989"/>
    </source>
</evidence>
<dbReference type="InterPro" id="IPR018076">
    <property type="entry name" value="T2SS_GspF_dom"/>
</dbReference>
<evidence type="ECO:0000256" key="3">
    <source>
        <dbReference type="ARBA" id="ARBA00022448"/>
    </source>
</evidence>